<name>A7S1K8_NEMVE</name>
<dbReference type="EMBL" id="DS469565">
    <property type="protein sequence ID" value="EDO42342.1"/>
    <property type="molecule type" value="Genomic_DNA"/>
</dbReference>
<evidence type="ECO:0000256" key="1">
    <source>
        <dbReference type="SAM" id="MobiDB-lite"/>
    </source>
</evidence>
<dbReference type="STRING" id="45351.A7S1K8"/>
<dbReference type="AlphaFoldDB" id="A7S1K8"/>
<organism evidence="2 3">
    <name type="scientific">Nematostella vectensis</name>
    <name type="common">Starlet sea anemone</name>
    <dbReference type="NCBI Taxonomy" id="45351"/>
    <lineage>
        <taxon>Eukaryota</taxon>
        <taxon>Metazoa</taxon>
        <taxon>Cnidaria</taxon>
        <taxon>Anthozoa</taxon>
        <taxon>Hexacorallia</taxon>
        <taxon>Actiniaria</taxon>
        <taxon>Edwardsiidae</taxon>
        <taxon>Nematostella</taxon>
    </lineage>
</organism>
<dbReference type="PhylomeDB" id="A7S1K8"/>
<accession>A7S1K8</accession>
<reference evidence="2 3" key="1">
    <citation type="journal article" date="2007" name="Science">
        <title>Sea anemone genome reveals ancestral eumetazoan gene repertoire and genomic organization.</title>
        <authorList>
            <person name="Putnam N.H."/>
            <person name="Srivastava M."/>
            <person name="Hellsten U."/>
            <person name="Dirks B."/>
            <person name="Chapman J."/>
            <person name="Salamov A."/>
            <person name="Terry A."/>
            <person name="Shapiro H."/>
            <person name="Lindquist E."/>
            <person name="Kapitonov V.V."/>
            <person name="Jurka J."/>
            <person name="Genikhovich G."/>
            <person name="Grigoriev I.V."/>
            <person name="Lucas S.M."/>
            <person name="Steele R.E."/>
            <person name="Finnerty J.R."/>
            <person name="Technau U."/>
            <person name="Martindale M.Q."/>
            <person name="Rokhsar D.S."/>
        </authorList>
    </citation>
    <scope>NUCLEOTIDE SEQUENCE [LARGE SCALE GENOMIC DNA]</scope>
    <source>
        <strain evidence="3">CH2 X CH6</strain>
    </source>
</reference>
<evidence type="ECO:0000313" key="3">
    <source>
        <dbReference type="Proteomes" id="UP000001593"/>
    </source>
</evidence>
<feature type="region of interest" description="Disordered" evidence="1">
    <location>
        <begin position="1"/>
        <end position="44"/>
    </location>
</feature>
<sequence length="136" mass="15019">MSYQESKTSYYGGSPEPGLSSVIKRLEDQHLNGDPGSRSPTVPTKIRDIVTKSISPVEHKMAGSSLGDESRMYQSEISRLEDLLAATRAERDEVGSKYMAVSERVKQCRSCSRGVCSLCQVQGFGFCFLPKLWSFG</sequence>
<gene>
    <name evidence="2" type="ORF">NEMVEDRAFT_v1g232574</name>
</gene>
<dbReference type="Proteomes" id="UP000001593">
    <property type="component" value="Unassembled WGS sequence"/>
</dbReference>
<feature type="compositionally biased region" description="Polar residues" evidence="1">
    <location>
        <begin position="1"/>
        <end position="11"/>
    </location>
</feature>
<dbReference type="eggNOG" id="ENOG502SAE5">
    <property type="taxonomic scope" value="Eukaryota"/>
</dbReference>
<evidence type="ECO:0000313" key="2">
    <source>
        <dbReference type="EMBL" id="EDO42342.1"/>
    </source>
</evidence>
<protein>
    <submittedName>
        <fullName evidence="2">Uncharacterized protein</fullName>
    </submittedName>
</protein>
<proteinExistence type="predicted"/>
<dbReference type="InParanoid" id="A7S1K8"/>
<keyword evidence="3" id="KW-1185">Reference proteome</keyword>
<dbReference type="HOGENOM" id="CLU_1877864_0_0_1"/>